<evidence type="ECO:0000259" key="4">
    <source>
        <dbReference type="SMART" id="SM00066"/>
    </source>
</evidence>
<feature type="compositionally biased region" description="Polar residues" evidence="3">
    <location>
        <begin position="111"/>
        <end position="122"/>
    </location>
</feature>
<dbReference type="InterPro" id="IPR007219">
    <property type="entry name" value="XnlR_reg_dom"/>
</dbReference>
<dbReference type="SMART" id="SM00066">
    <property type="entry name" value="GAL4"/>
    <property type="match status" value="1"/>
</dbReference>
<dbReference type="SMART" id="SM00906">
    <property type="entry name" value="Fungal_trans"/>
    <property type="match status" value="1"/>
</dbReference>
<dbReference type="EMBL" id="JAWWNJ010000077">
    <property type="protein sequence ID" value="KAK7005870.1"/>
    <property type="molecule type" value="Genomic_DNA"/>
</dbReference>
<reference evidence="6 7" key="1">
    <citation type="journal article" date="2024" name="J Genomics">
        <title>Draft genome sequencing and assembly of Favolaschia claudopus CIRM-BRFM 2984 isolated from oak limbs.</title>
        <authorList>
            <person name="Navarro D."/>
            <person name="Drula E."/>
            <person name="Chaduli D."/>
            <person name="Cazenave R."/>
            <person name="Ahrendt S."/>
            <person name="Wang J."/>
            <person name="Lipzen A."/>
            <person name="Daum C."/>
            <person name="Barry K."/>
            <person name="Grigoriev I.V."/>
            <person name="Favel A."/>
            <person name="Rosso M.N."/>
            <person name="Martin F."/>
        </authorList>
    </citation>
    <scope>NUCLEOTIDE SEQUENCE [LARGE SCALE GENOMIC DNA]</scope>
    <source>
        <strain evidence="6 7">CIRM-BRFM 2984</strain>
    </source>
</reference>
<evidence type="ECO:0000313" key="7">
    <source>
        <dbReference type="Proteomes" id="UP001362999"/>
    </source>
</evidence>
<gene>
    <name evidence="6" type="ORF">R3P38DRAFT_3040076</name>
</gene>
<feature type="domain" description="Xylanolytic transcriptional activator regulatory" evidence="5">
    <location>
        <begin position="336"/>
        <end position="410"/>
    </location>
</feature>
<evidence type="ECO:0000313" key="6">
    <source>
        <dbReference type="EMBL" id="KAK7005870.1"/>
    </source>
</evidence>
<accession>A0AAW0AAN5</accession>
<dbReference type="GO" id="GO:0000981">
    <property type="term" value="F:DNA-binding transcription factor activity, RNA polymerase II-specific"/>
    <property type="evidence" value="ECO:0007669"/>
    <property type="project" value="InterPro"/>
</dbReference>
<evidence type="ECO:0000256" key="1">
    <source>
        <dbReference type="ARBA" id="ARBA00022723"/>
    </source>
</evidence>
<keyword evidence="7" id="KW-1185">Reference proteome</keyword>
<dbReference type="GO" id="GO:0003677">
    <property type="term" value="F:DNA binding"/>
    <property type="evidence" value="ECO:0007669"/>
    <property type="project" value="InterPro"/>
</dbReference>
<evidence type="ECO:0000256" key="2">
    <source>
        <dbReference type="ARBA" id="ARBA00023242"/>
    </source>
</evidence>
<evidence type="ECO:0000259" key="5">
    <source>
        <dbReference type="SMART" id="SM00906"/>
    </source>
</evidence>
<organism evidence="6 7">
    <name type="scientific">Favolaschia claudopus</name>
    <dbReference type="NCBI Taxonomy" id="2862362"/>
    <lineage>
        <taxon>Eukaryota</taxon>
        <taxon>Fungi</taxon>
        <taxon>Dikarya</taxon>
        <taxon>Basidiomycota</taxon>
        <taxon>Agaricomycotina</taxon>
        <taxon>Agaricomycetes</taxon>
        <taxon>Agaricomycetidae</taxon>
        <taxon>Agaricales</taxon>
        <taxon>Marasmiineae</taxon>
        <taxon>Mycenaceae</taxon>
        <taxon>Favolaschia</taxon>
    </lineage>
</organism>
<dbReference type="PANTHER" id="PTHR46910">
    <property type="entry name" value="TRANSCRIPTION FACTOR PDR1"/>
    <property type="match status" value="1"/>
</dbReference>
<feature type="compositionally biased region" description="Low complexity" evidence="3">
    <location>
        <begin position="81"/>
        <end position="106"/>
    </location>
</feature>
<dbReference type="GO" id="GO:0006351">
    <property type="term" value="P:DNA-templated transcription"/>
    <property type="evidence" value="ECO:0007669"/>
    <property type="project" value="InterPro"/>
</dbReference>
<feature type="non-terminal residue" evidence="6">
    <location>
        <position position="1"/>
    </location>
</feature>
<feature type="compositionally biased region" description="Polar residues" evidence="3">
    <location>
        <begin position="690"/>
        <end position="708"/>
    </location>
</feature>
<dbReference type="GO" id="GO:0008270">
    <property type="term" value="F:zinc ion binding"/>
    <property type="evidence" value="ECO:0007669"/>
    <property type="project" value="InterPro"/>
</dbReference>
<dbReference type="InterPro" id="IPR050987">
    <property type="entry name" value="AtrR-like"/>
</dbReference>
<dbReference type="Gene3D" id="4.10.240.10">
    <property type="entry name" value="Zn(2)-C6 fungal-type DNA-binding domain"/>
    <property type="match status" value="1"/>
</dbReference>
<feature type="region of interest" description="Disordered" evidence="3">
    <location>
        <begin position="1"/>
        <end position="22"/>
    </location>
</feature>
<name>A0AAW0AAN5_9AGAR</name>
<feature type="region of interest" description="Disordered" evidence="3">
    <location>
        <begin position="79"/>
        <end position="123"/>
    </location>
</feature>
<dbReference type="Proteomes" id="UP001362999">
    <property type="component" value="Unassembled WGS sequence"/>
</dbReference>
<feature type="region of interest" description="Disordered" evidence="3">
    <location>
        <begin position="676"/>
        <end position="709"/>
    </location>
</feature>
<dbReference type="InterPro" id="IPR036864">
    <property type="entry name" value="Zn2-C6_fun-type_DNA-bd_sf"/>
</dbReference>
<dbReference type="CDD" id="cd00067">
    <property type="entry name" value="GAL4"/>
    <property type="match status" value="1"/>
</dbReference>
<sequence length="820" mass="90693">MSSSDDEPQSVPVPTKKRRVQRACDACRLKKSDGVRLSDKKCSKCVEHGLSCTFSGAPTKRRSYIEALESRLELTEELLRKSSSQNTHSQAGQSSNSGGSRWSSDSPVAKHQSSPVDPSPRSTGVMLATLNIRSTNTPTPVLDNADSSDTLIDGFNMLSLSHVNNRFQGKSSGAMLVKTAVELRREYEGELDVPSVSRRMHYWTYNPLTHRLPHTGPFMFPDPDLLTNLVDLYFRHQNLYFPILHYPSTIRAISGELHLRNSSFAAVILLVCAIGSRFSDDPRVQSPGAEPLRRGFEFFDQLPLQLDHIFVTPTICHLQYYSLAAMFLEHTAPAACWTFVGLGVRLAQDVGVHRRTGPGNRRPSLESELWKRNFWVLVSFDRQVSMALGRSCASHFEEIDIDLPLEVDDEYMELEDEDPASAFVQPPGKPSLIVFFNFYLRLNNILGIGLKLLYSLNKIEKLLTHADKNWAESILAEMDSALNGWLDTLPPHLRWDANRREDAFFDQSALLYCTFYSVQIAVHRPFISVAYQGKSSSLPSLSICTNAARSCAHVADMSRLRRNDIPVPVLISPVFTSGVILLLNVWSGKRTGLPPHMNSAVNEVLKCMATMRVCERLYASPQLFDLLHELATIGRLPLPSQATAPMESSPSSNPNKRLREDTAAAGYSRSAALPILHPPLNNIHHPPPSKSTSPLSGLTSQQQRSNGSLPAYSADLTRQAVFNGWMVRPPVTSPSSWYPTQPPAPLGQPNFAVGGDGTLQNDENNNSTDLFVTSDAAALSDDVLAMWANAPTNSEIDGWGLYLNVMNELNDGVGSVLPQS</sequence>
<protein>
    <submittedName>
        <fullName evidence="6">Zn(2)-C6 fungal-type domain-containing protein</fullName>
    </submittedName>
</protein>
<feature type="domain" description="Zn(2)-C6 fungal-type" evidence="4">
    <location>
        <begin position="18"/>
        <end position="63"/>
    </location>
</feature>
<dbReference type="PANTHER" id="PTHR46910:SF38">
    <property type="entry name" value="ZN(2)-C6 FUNGAL-TYPE DOMAIN-CONTAINING PROTEIN"/>
    <property type="match status" value="1"/>
</dbReference>
<evidence type="ECO:0000256" key="3">
    <source>
        <dbReference type="SAM" id="MobiDB-lite"/>
    </source>
</evidence>
<proteinExistence type="predicted"/>
<keyword evidence="1" id="KW-0479">Metal-binding</keyword>
<dbReference type="AlphaFoldDB" id="A0AAW0AAN5"/>
<keyword evidence="2" id="KW-0539">Nucleus</keyword>
<dbReference type="Pfam" id="PF04082">
    <property type="entry name" value="Fungal_trans"/>
    <property type="match status" value="1"/>
</dbReference>
<dbReference type="CDD" id="cd12148">
    <property type="entry name" value="fungal_TF_MHR"/>
    <property type="match status" value="1"/>
</dbReference>
<dbReference type="InterPro" id="IPR001138">
    <property type="entry name" value="Zn2Cys6_DnaBD"/>
</dbReference>
<dbReference type="SUPFAM" id="SSF57701">
    <property type="entry name" value="Zn2/Cys6 DNA-binding domain"/>
    <property type="match status" value="1"/>
</dbReference>
<comment type="caution">
    <text evidence="6">The sequence shown here is derived from an EMBL/GenBank/DDBJ whole genome shotgun (WGS) entry which is preliminary data.</text>
</comment>